<sequence length="376" mass="40746">MNRYNWRAALAAAILPPLLSGCLEKQTIVAIPDAENILFTSDGQLLVTGGKGIYRIDARTNANGETAYVPTELSPPELNSCNYTGMAQLGDWVLTSCVETRWLVIRNNHLLAANLARPDYRFEFVTRRDDTQDPFDALAIPNGVAFAPDGALLVADENFFATSGLTRITLAFPEAGSVESPHITGFQRDWIAGGRGLGSPNGVRVVGDQLFVSDGDSVKRFQFDADGDIPALVTDSDGAYQTNLGVTLWRKPGAIVDDIMPYCGGVALTSFLSGRLHYVASYTDPATGREYFPELYATPWFAFENPSALAIGQGPMFDGGDLLITEKGILFEGKSSYGNKLTRSPLTLNLHDPDACLLIQEEARNKLIQQGVIADT</sequence>
<keyword evidence="2" id="KW-1185">Reference proteome</keyword>
<dbReference type="HOGENOM" id="CLU_860336_0_0_6"/>
<organism evidence="1 2">
    <name type="scientific">Hahella chejuensis (strain KCTC 2396)</name>
    <dbReference type="NCBI Taxonomy" id="349521"/>
    <lineage>
        <taxon>Bacteria</taxon>
        <taxon>Pseudomonadati</taxon>
        <taxon>Pseudomonadota</taxon>
        <taxon>Gammaproteobacteria</taxon>
        <taxon>Oceanospirillales</taxon>
        <taxon>Hahellaceae</taxon>
        <taxon>Hahella</taxon>
    </lineage>
</organism>
<dbReference type="KEGG" id="hch:HCH_04022"/>
<gene>
    <name evidence="1" type="ordered locus">HCH_04022</name>
</gene>
<dbReference type="Gene3D" id="2.120.10.30">
    <property type="entry name" value="TolB, C-terminal domain"/>
    <property type="match status" value="1"/>
</dbReference>
<dbReference type="PROSITE" id="PS51257">
    <property type="entry name" value="PROKAR_LIPOPROTEIN"/>
    <property type="match status" value="1"/>
</dbReference>
<protein>
    <submittedName>
        <fullName evidence="1">Uncharacterized protein</fullName>
    </submittedName>
</protein>
<dbReference type="STRING" id="349521.HCH_04022"/>
<dbReference type="RefSeq" id="WP_011397805.1">
    <property type="nucleotide sequence ID" value="NC_007645.1"/>
</dbReference>
<proteinExistence type="predicted"/>
<reference evidence="1 2" key="1">
    <citation type="journal article" date="2005" name="Nucleic Acids Res.">
        <title>Genomic blueprint of Hahella chejuensis, a marine microbe producing an algicidal agent.</title>
        <authorList>
            <person name="Jeong H."/>
            <person name="Yim J.H."/>
            <person name="Lee C."/>
            <person name="Choi S.-H."/>
            <person name="Park Y.K."/>
            <person name="Yoon S.H."/>
            <person name="Hur C.-G."/>
            <person name="Kang H.-Y."/>
            <person name="Kim D."/>
            <person name="Lee H.H."/>
            <person name="Park K.H."/>
            <person name="Park S.-H."/>
            <person name="Park H.-S."/>
            <person name="Lee H.K."/>
            <person name="Oh T.K."/>
            <person name="Kim J.F."/>
        </authorList>
    </citation>
    <scope>NUCLEOTIDE SEQUENCE [LARGE SCALE GENOMIC DNA]</scope>
    <source>
        <strain evidence="1 2">KCTC 2396</strain>
    </source>
</reference>
<dbReference type="Proteomes" id="UP000000238">
    <property type="component" value="Chromosome"/>
</dbReference>
<dbReference type="OrthoDB" id="6190264at2"/>
<dbReference type="AlphaFoldDB" id="Q2SF36"/>
<dbReference type="EMBL" id="CP000155">
    <property type="protein sequence ID" value="ABC30738.1"/>
    <property type="molecule type" value="Genomic_DNA"/>
</dbReference>
<evidence type="ECO:0000313" key="2">
    <source>
        <dbReference type="Proteomes" id="UP000000238"/>
    </source>
</evidence>
<evidence type="ECO:0000313" key="1">
    <source>
        <dbReference type="EMBL" id="ABC30738.1"/>
    </source>
</evidence>
<name>Q2SF36_HAHCH</name>
<dbReference type="InterPro" id="IPR011042">
    <property type="entry name" value="6-blade_b-propeller_TolB-like"/>
</dbReference>
<accession>Q2SF36</accession>
<dbReference type="eggNOG" id="COG3386">
    <property type="taxonomic scope" value="Bacteria"/>
</dbReference>
<dbReference type="SUPFAM" id="SSF63829">
    <property type="entry name" value="Calcium-dependent phosphotriesterase"/>
    <property type="match status" value="1"/>
</dbReference>